<evidence type="ECO:0000259" key="4">
    <source>
        <dbReference type="Pfam" id="PF22528"/>
    </source>
</evidence>
<keyword evidence="5" id="KW-0687">Ribonucleoprotein</keyword>
<dbReference type="RefSeq" id="WP_345086004.1">
    <property type="nucleotide sequence ID" value="NZ_BAAAWG010000010.1"/>
</dbReference>
<organism evidence="5 6">
    <name type="scientific">Streptomyces ramulosus</name>
    <dbReference type="NCBI Taxonomy" id="47762"/>
    <lineage>
        <taxon>Bacteria</taxon>
        <taxon>Bacillati</taxon>
        <taxon>Actinomycetota</taxon>
        <taxon>Actinomycetes</taxon>
        <taxon>Kitasatosporales</taxon>
        <taxon>Streptomycetaceae</taxon>
        <taxon>Streptomyces</taxon>
    </lineage>
</organism>
<accession>A0ABW1FIY7</accession>
<evidence type="ECO:0000313" key="6">
    <source>
        <dbReference type="Proteomes" id="UP001596241"/>
    </source>
</evidence>
<dbReference type="InterPro" id="IPR055135">
    <property type="entry name" value="PRMT_dom"/>
</dbReference>
<keyword evidence="5" id="KW-0689">Ribosomal protein</keyword>
<dbReference type="GO" id="GO:0005840">
    <property type="term" value="C:ribosome"/>
    <property type="evidence" value="ECO:0007669"/>
    <property type="project" value="UniProtKB-KW"/>
</dbReference>
<dbReference type="GO" id="GO:0008168">
    <property type="term" value="F:methyltransferase activity"/>
    <property type="evidence" value="ECO:0007669"/>
    <property type="project" value="UniProtKB-KW"/>
</dbReference>
<evidence type="ECO:0000256" key="2">
    <source>
        <dbReference type="ARBA" id="ARBA00022679"/>
    </source>
</evidence>
<dbReference type="Gene3D" id="2.70.160.11">
    <property type="entry name" value="Hnrnp arginine n-methyltransferase1"/>
    <property type="match status" value="1"/>
</dbReference>
<gene>
    <name evidence="5" type="ORF">ACFP3M_08275</name>
</gene>
<dbReference type="CDD" id="cd02440">
    <property type="entry name" value="AdoMet_MTases"/>
    <property type="match status" value="1"/>
</dbReference>
<feature type="domain" description="Protein arginine N-methyltransferase" evidence="4">
    <location>
        <begin position="235"/>
        <end position="353"/>
    </location>
</feature>
<keyword evidence="2" id="KW-0808">Transferase</keyword>
<dbReference type="Gene3D" id="3.40.50.150">
    <property type="entry name" value="Vaccinia Virus protein VP39"/>
    <property type="match status" value="1"/>
</dbReference>
<dbReference type="GO" id="GO:0032259">
    <property type="term" value="P:methylation"/>
    <property type="evidence" value="ECO:0007669"/>
    <property type="project" value="UniProtKB-KW"/>
</dbReference>
<dbReference type="EMBL" id="JBHSPW010000003">
    <property type="protein sequence ID" value="MFC5892808.1"/>
    <property type="molecule type" value="Genomic_DNA"/>
</dbReference>
<proteinExistence type="predicted"/>
<dbReference type="PANTHER" id="PTHR11006:SF4">
    <property type="entry name" value="PROTEIN ARGININE N-METHYLTRANSFERASE 7"/>
    <property type="match status" value="1"/>
</dbReference>
<protein>
    <submittedName>
        <fullName evidence="5">50S ribosomal protein L11 methyltransferase</fullName>
    </submittedName>
</protein>
<evidence type="ECO:0000256" key="3">
    <source>
        <dbReference type="ARBA" id="ARBA00022691"/>
    </source>
</evidence>
<evidence type="ECO:0000313" key="5">
    <source>
        <dbReference type="EMBL" id="MFC5892808.1"/>
    </source>
</evidence>
<keyword evidence="6" id="KW-1185">Reference proteome</keyword>
<dbReference type="Proteomes" id="UP001596241">
    <property type="component" value="Unassembled WGS sequence"/>
</dbReference>
<name>A0ABW1FIY7_9ACTN</name>
<dbReference type="SUPFAM" id="SSF53335">
    <property type="entry name" value="S-adenosyl-L-methionine-dependent methyltransferases"/>
    <property type="match status" value="1"/>
</dbReference>
<dbReference type="PANTHER" id="PTHR11006">
    <property type="entry name" value="PROTEIN ARGININE N-METHYLTRANSFERASE"/>
    <property type="match status" value="1"/>
</dbReference>
<keyword evidence="3" id="KW-0949">S-adenosyl-L-methionine</keyword>
<dbReference type="Pfam" id="PF06325">
    <property type="entry name" value="PrmA"/>
    <property type="match status" value="1"/>
</dbReference>
<dbReference type="PROSITE" id="PS51678">
    <property type="entry name" value="SAM_MT_PRMT"/>
    <property type="match status" value="1"/>
</dbReference>
<sequence length="362" mass="38855">MATTINTPTEEVPPGLSLATAPPPIIGESPELRLALASLQAQAQTLNEMIRTTVDALASPQAAPVPGSQAFAEIARRTVPRWHFAMLNDTVRNDALVTAVRRAIPPGATVLDIGSGTGLLAMAAVRAGAGHVYTCEGNPLLAEIARQIIAEHGMSDAITVLTKFSTAIEVGRDLPRRADVLISEIVDCGLIGEGLLPTVRHAREHLLAPGGVMMPVAARIHGQLVDSPAMVNLNRVHEAHGFDVSLMETVATRGHFPVRMHTWPHRLLSEPFEMAAFDLAHDPLLPGSRRLTVPVTADGRAHGLLSWFSLELCDGVDLRNAPDNPESHWMQALILLDKPASVTAGESLDMELRWTETQLTVV</sequence>
<dbReference type="InterPro" id="IPR025799">
    <property type="entry name" value="Arg_MeTrfase"/>
</dbReference>
<dbReference type="Pfam" id="PF22528">
    <property type="entry name" value="PRMT_C"/>
    <property type="match status" value="1"/>
</dbReference>
<evidence type="ECO:0000256" key="1">
    <source>
        <dbReference type="ARBA" id="ARBA00022603"/>
    </source>
</evidence>
<dbReference type="InterPro" id="IPR029063">
    <property type="entry name" value="SAM-dependent_MTases_sf"/>
</dbReference>
<keyword evidence="1 5" id="KW-0489">Methyltransferase</keyword>
<reference evidence="6" key="1">
    <citation type="journal article" date="2019" name="Int. J. Syst. Evol. Microbiol.">
        <title>The Global Catalogue of Microorganisms (GCM) 10K type strain sequencing project: providing services to taxonomists for standard genome sequencing and annotation.</title>
        <authorList>
            <consortium name="The Broad Institute Genomics Platform"/>
            <consortium name="The Broad Institute Genome Sequencing Center for Infectious Disease"/>
            <person name="Wu L."/>
            <person name="Ma J."/>
        </authorList>
    </citation>
    <scope>NUCLEOTIDE SEQUENCE [LARGE SCALE GENOMIC DNA]</scope>
    <source>
        <strain evidence="6">CGMCC 1.15809</strain>
    </source>
</reference>
<comment type="caution">
    <text evidence="5">The sequence shown here is derived from an EMBL/GenBank/DDBJ whole genome shotgun (WGS) entry which is preliminary data.</text>
</comment>